<evidence type="ECO:0000313" key="1">
    <source>
        <dbReference type="EMBL" id="CEK52753.1"/>
    </source>
</evidence>
<feature type="non-terminal residue" evidence="1">
    <location>
        <position position="121"/>
    </location>
</feature>
<protein>
    <submittedName>
        <fullName evidence="1">Uncharacterized protein</fullName>
    </submittedName>
</protein>
<name>A0A0B6Y9E2_9EUPU</name>
<dbReference type="AlphaFoldDB" id="A0A0B6Y9E2"/>
<reference evidence="1" key="1">
    <citation type="submission" date="2014-12" db="EMBL/GenBank/DDBJ databases">
        <title>Insight into the proteome of Arion vulgaris.</title>
        <authorList>
            <person name="Aradska J."/>
            <person name="Bulat T."/>
            <person name="Smidak R."/>
            <person name="Sarate P."/>
            <person name="Gangsoo J."/>
            <person name="Sialana F."/>
            <person name="Bilban M."/>
            <person name="Lubec G."/>
        </authorList>
    </citation>
    <scope>NUCLEOTIDE SEQUENCE</scope>
    <source>
        <tissue evidence="1">Skin</tissue>
    </source>
</reference>
<sequence length="121" mass="13815">QTITNLTENTTTMPWYGSFNESSGSEASVEMKLNSKKTTKRTHTHQKLRIPSISMGVAYDINNQPISANTFGSVMPDVNSEVDLNTASETDDNKQKRFEPNILEKSFERTICYHLRRRKKT</sequence>
<proteinExistence type="predicted"/>
<accession>A0A0B6Y9E2</accession>
<organism evidence="1">
    <name type="scientific">Arion vulgaris</name>
    <dbReference type="NCBI Taxonomy" id="1028688"/>
    <lineage>
        <taxon>Eukaryota</taxon>
        <taxon>Metazoa</taxon>
        <taxon>Spiralia</taxon>
        <taxon>Lophotrochozoa</taxon>
        <taxon>Mollusca</taxon>
        <taxon>Gastropoda</taxon>
        <taxon>Heterobranchia</taxon>
        <taxon>Euthyneura</taxon>
        <taxon>Panpulmonata</taxon>
        <taxon>Eupulmonata</taxon>
        <taxon>Stylommatophora</taxon>
        <taxon>Helicina</taxon>
        <taxon>Arionoidea</taxon>
        <taxon>Arionidae</taxon>
        <taxon>Arion</taxon>
    </lineage>
</organism>
<gene>
    <name evidence="1" type="primary">ORF17914</name>
</gene>
<feature type="non-terminal residue" evidence="1">
    <location>
        <position position="1"/>
    </location>
</feature>
<dbReference type="EMBL" id="HACG01005888">
    <property type="protein sequence ID" value="CEK52753.1"/>
    <property type="molecule type" value="Transcribed_RNA"/>
</dbReference>